<dbReference type="Proteomes" id="UP000092177">
    <property type="component" value="Chromosome 8"/>
</dbReference>
<dbReference type="RefSeq" id="XP_018153177.1">
    <property type="nucleotide sequence ID" value="XM_018306336.1"/>
</dbReference>
<evidence type="ECO:0000259" key="1">
    <source>
        <dbReference type="PROSITE" id="PS00028"/>
    </source>
</evidence>
<evidence type="ECO:0000313" key="3">
    <source>
        <dbReference type="Proteomes" id="UP000092177"/>
    </source>
</evidence>
<dbReference type="GeneID" id="28870443"/>
<name>A0A1B7XY30_COLHI</name>
<dbReference type="SUPFAM" id="SSF57667">
    <property type="entry name" value="beta-beta-alpha zinc fingers"/>
    <property type="match status" value="1"/>
</dbReference>
<reference evidence="3" key="1">
    <citation type="journal article" date="2017" name="BMC Genomics">
        <title>Gapless genome assembly of Colletotrichum higginsianum reveals chromosome structure and association of transposable elements with secondary metabolite gene clusters.</title>
        <authorList>
            <person name="Dallery J.-F."/>
            <person name="Lapalu N."/>
            <person name="Zampounis A."/>
            <person name="Pigne S."/>
            <person name="Luyten I."/>
            <person name="Amselem J."/>
            <person name="Wittenberg A.H.J."/>
            <person name="Zhou S."/>
            <person name="de Queiroz M.V."/>
            <person name="Robin G.P."/>
            <person name="Auger A."/>
            <person name="Hainaut M."/>
            <person name="Henrissat B."/>
            <person name="Kim K.-T."/>
            <person name="Lee Y.-H."/>
            <person name="Lespinet O."/>
            <person name="Schwartz D.C."/>
            <person name="Thon M.R."/>
            <person name="O'Connell R.J."/>
        </authorList>
    </citation>
    <scope>NUCLEOTIDE SEQUENCE [LARGE SCALE GENOMIC DNA]</scope>
    <source>
        <strain evidence="3">IMI 349063</strain>
    </source>
</reference>
<evidence type="ECO:0000313" key="2">
    <source>
        <dbReference type="EMBL" id="OBR04659.1"/>
    </source>
</evidence>
<comment type="caution">
    <text evidence="2">The sequence shown here is derived from an EMBL/GenBank/DDBJ whole genome shotgun (WGS) entry which is preliminary data.</text>
</comment>
<protein>
    <recommendedName>
        <fullName evidence="1">C2H2-type domain-containing protein</fullName>
    </recommendedName>
</protein>
<dbReference type="PROSITE" id="PS00028">
    <property type="entry name" value="ZINC_FINGER_C2H2_1"/>
    <property type="match status" value="1"/>
</dbReference>
<organism evidence="2 3">
    <name type="scientific">Colletotrichum higginsianum (strain IMI 349063)</name>
    <name type="common">Crucifer anthracnose fungus</name>
    <dbReference type="NCBI Taxonomy" id="759273"/>
    <lineage>
        <taxon>Eukaryota</taxon>
        <taxon>Fungi</taxon>
        <taxon>Dikarya</taxon>
        <taxon>Ascomycota</taxon>
        <taxon>Pezizomycotina</taxon>
        <taxon>Sordariomycetes</taxon>
        <taxon>Hypocreomycetidae</taxon>
        <taxon>Glomerellales</taxon>
        <taxon>Glomerellaceae</taxon>
        <taxon>Colletotrichum</taxon>
        <taxon>Colletotrichum destructivum species complex</taxon>
    </lineage>
</organism>
<dbReference type="InterPro" id="IPR036236">
    <property type="entry name" value="Znf_C2H2_sf"/>
</dbReference>
<feature type="domain" description="C2H2-type" evidence="1">
    <location>
        <begin position="334"/>
        <end position="356"/>
    </location>
</feature>
<dbReference type="KEGG" id="chig:CH63R_11362"/>
<dbReference type="AlphaFoldDB" id="A0A1B7XY30"/>
<accession>A0A1B7XY30</accession>
<gene>
    <name evidence="2" type="ORF">CH63R_11362</name>
</gene>
<proteinExistence type="predicted"/>
<dbReference type="VEuPathDB" id="FungiDB:CH63R_11362"/>
<keyword evidence="3" id="KW-1185">Reference proteome</keyword>
<sequence>MSTARVRFFLLEATFTFLFFARVKFKIEYIFDDILPWKREDVSWQLACSHSALMERPRGLFDMTDEQVVAYNTERQKRIKEQQAIKGKRWEAEQRATDLKGFLAKKLRQRLAWQEKNKDKVLATAVGCNAERQKRVSRMPPPTASNGLQRNVPRTSRATMLSHSSGDLRGKRRIRTRPWPLRLGFALELSPLVTALRKHMASKAHIEQVQLAEGGAPKVVSVEAARSWKFSAKHKAFNIKGHLNKHNGTKKHLAEVAAAAKAAAANAKRQKHIKEQQAIKGKRWEAEQRATDLKGYLAKKLKQKLAWEAKNKDKVLATAFGVRARAIASRRHECKICGIGLQSVTALRKHLASKAHLEQVRLAEGGAPKVVSVETTRCRKFSAKHKAAKTYYCPVCDWAFNIKLKQKLAWEARKQGQGPGDCFRCSCSNRRPS</sequence>
<dbReference type="EMBL" id="LTAN01000008">
    <property type="protein sequence ID" value="OBR04659.1"/>
    <property type="molecule type" value="Genomic_DNA"/>
</dbReference>
<dbReference type="InterPro" id="IPR013087">
    <property type="entry name" value="Znf_C2H2_type"/>
</dbReference>
<dbReference type="OrthoDB" id="4161238at2759"/>